<dbReference type="GO" id="GO:0005886">
    <property type="term" value="C:plasma membrane"/>
    <property type="evidence" value="ECO:0007669"/>
    <property type="project" value="TreeGrafter"/>
</dbReference>
<sequence length="126" mass="14469">MNTIQTIKKAVYLVVGFIFLGLGVVGIILPLLPTTPFLLLASVCFIRGSEKFDIWFKGTSLYKNHVEEFIKTRSMTLKRKLIITLFATSVIAASFVLVDYLGVRILLVMLVLYIYYYFTYKIKTIR</sequence>
<evidence type="ECO:0008006" key="4">
    <source>
        <dbReference type="Google" id="ProtNLM"/>
    </source>
</evidence>
<dbReference type="EMBL" id="FNJU01000008">
    <property type="protein sequence ID" value="SDP83540.1"/>
    <property type="molecule type" value="Genomic_DNA"/>
</dbReference>
<feature type="transmembrane region" description="Helical" evidence="1">
    <location>
        <begin position="12"/>
        <end position="31"/>
    </location>
</feature>
<evidence type="ECO:0000313" key="3">
    <source>
        <dbReference type="Proteomes" id="UP000199159"/>
    </source>
</evidence>
<dbReference type="STRING" id="930152.SAMN05216565_10887"/>
<keyword evidence="3" id="KW-1185">Reference proteome</keyword>
<reference evidence="3" key="1">
    <citation type="submission" date="2016-10" db="EMBL/GenBank/DDBJ databases">
        <authorList>
            <person name="Varghese N."/>
            <person name="Submissions S."/>
        </authorList>
    </citation>
    <scope>NUCLEOTIDE SEQUENCE [LARGE SCALE GENOMIC DNA]</scope>
    <source>
        <strain evidence="3">IBRC-M10078</strain>
    </source>
</reference>
<keyword evidence="1" id="KW-1133">Transmembrane helix</keyword>
<keyword evidence="1" id="KW-0472">Membrane</keyword>
<dbReference type="InterPro" id="IPR007401">
    <property type="entry name" value="DUF454"/>
</dbReference>
<feature type="transmembrane region" description="Helical" evidence="1">
    <location>
        <begin position="77"/>
        <end position="95"/>
    </location>
</feature>
<organism evidence="2 3">
    <name type="scientific">Litchfieldia salsa</name>
    <dbReference type="NCBI Taxonomy" id="930152"/>
    <lineage>
        <taxon>Bacteria</taxon>
        <taxon>Bacillati</taxon>
        <taxon>Bacillota</taxon>
        <taxon>Bacilli</taxon>
        <taxon>Bacillales</taxon>
        <taxon>Bacillaceae</taxon>
        <taxon>Litchfieldia</taxon>
    </lineage>
</organism>
<accession>A0A1H0VYQ1</accession>
<name>A0A1H0VYQ1_9BACI</name>
<dbReference type="Proteomes" id="UP000199159">
    <property type="component" value="Unassembled WGS sequence"/>
</dbReference>
<evidence type="ECO:0000313" key="2">
    <source>
        <dbReference type="EMBL" id="SDP83540.1"/>
    </source>
</evidence>
<protein>
    <recommendedName>
        <fullName evidence="4">DUF454 domain-containing protein</fullName>
    </recommendedName>
</protein>
<dbReference type="PANTHER" id="PTHR35813:SF1">
    <property type="entry name" value="INNER MEMBRANE PROTEIN YBAN"/>
    <property type="match status" value="1"/>
</dbReference>
<evidence type="ECO:0000256" key="1">
    <source>
        <dbReference type="SAM" id="Phobius"/>
    </source>
</evidence>
<proteinExistence type="predicted"/>
<dbReference type="Pfam" id="PF04304">
    <property type="entry name" value="DUF454"/>
    <property type="match status" value="1"/>
</dbReference>
<keyword evidence="1" id="KW-0812">Transmembrane</keyword>
<dbReference type="PIRSF" id="PIRSF016789">
    <property type="entry name" value="DUF454"/>
    <property type="match status" value="1"/>
</dbReference>
<gene>
    <name evidence="2" type="ORF">SAMN05216565_10887</name>
</gene>
<dbReference type="RefSeq" id="WP_204381085.1">
    <property type="nucleotide sequence ID" value="NZ_FNJU01000008.1"/>
</dbReference>
<dbReference type="PANTHER" id="PTHR35813">
    <property type="entry name" value="INNER MEMBRANE PROTEIN YBAN"/>
    <property type="match status" value="1"/>
</dbReference>
<feature type="transmembrane region" description="Helical" evidence="1">
    <location>
        <begin position="101"/>
        <end position="118"/>
    </location>
</feature>
<dbReference type="AlphaFoldDB" id="A0A1H0VYQ1"/>